<evidence type="ECO:0000256" key="1">
    <source>
        <dbReference type="SAM" id="MobiDB-lite"/>
    </source>
</evidence>
<organism evidence="2 3">
    <name type="scientific">Kibdelosporangium lantanae</name>
    <dbReference type="NCBI Taxonomy" id="1497396"/>
    <lineage>
        <taxon>Bacteria</taxon>
        <taxon>Bacillati</taxon>
        <taxon>Actinomycetota</taxon>
        <taxon>Actinomycetes</taxon>
        <taxon>Pseudonocardiales</taxon>
        <taxon>Pseudonocardiaceae</taxon>
        <taxon>Kibdelosporangium</taxon>
    </lineage>
</organism>
<feature type="region of interest" description="Disordered" evidence="1">
    <location>
        <begin position="68"/>
        <end position="151"/>
    </location>
</feature>
<feature type="compositionally biased region" description="Basic and acidic residues" evidence="1">
    <location>
        <begin position="71"/>
        <end position="85"/>
    </location>
</feature>
<evidence type="ECO:0000313" key="2">
    <source>
        <dbReference type="EMBL" id="MFD1051146.1"/>
    </source>
</evidence>
<dbReference type="Proteomes" id="UP001597045">
    <property type="component" value="Unassembled WGS sequence"/>
</dbReference>
<sequence length="163" mass="17120">TQDLGGPVEAANRLFVPDYGGGKVWIIDLTTYAVTGQADLGNPGSRFQLLNRDGVVFFNDPQSERAGVIELDGKVQRTNKYDPKNPQKGTTATASATKGSSSSSKQATSSTTSTSRTTPNDPPPLPVAIRVTGASRRSRASSGTGSNLSRWTWTGMTGVSVIS</sequence>
<dbReference type="InterPro" id="IPR011045">
    <property type="entry name" value="N2O_reductase_N"/>
</dbReference>
<accession>A0ABW3ML41</accession>
<evidence type="ECO:0000313" key="3">
    <source>
        <dbReference type="Proteomes" id="UP001597045"/>
    </source>
</evidence>
<feature type="non-terminal residue" evidence="2">
    <location>
        <position position="1"/>
    </location>
</feature>
<dbReference type="EMBL" id="JBHTIS010003363">
    <property type="protein sequence ID" value="MFD1051146.1"/>
    <property type="molecule type" value="Genomic_DNA"/>
</dbReference>
<reference evidence="3" key="1">
    <citation type="journal article" date="2019" name="Int. J. Syst. Evol. Microbiol.">
        <title>The Global Catalogue of Microorganisms (GCM) 10K type strain sequencing project: providing services to taxonomists for standard genome sequencing and annotation.</title>
        <authorList>
            <consortium name="The Broad Institute Genomics Platform"/>
            <consortium name="The Broad Institute Genome Sequencing Center for Infectious Disease"/>
            <person name="Wu L."/>
            <person name="Ma J."/>
        </authorList>
    </citation>
    <scope>NUCLEOTIDE SEQUENCE [LARGE SCALE GENOMIC DNA]</scope>
    <source>
        <strain evidence="3">JCM 31486</strain>
    </source>
</reference>
<feature type="compositionally biased region" description="Low complexity" evidence="1">
    <location>
        <begin position="87"/>
        <end position="118"/>
    </location>
</feature>
<proteinExistence type="predicted"/>
<gene>
    <name evidence="2" type="ORF">ACFQ1S_39250</name>
</gene>
<protein>
    <submittedName>
        <fullName evidence="2">Uncharacterized protein</fullName>
    </submittedName>
</protein>
<dbReference type="SUPFAM" id="SSF50974">
    <property type="entry name" value="Nitrous oxide reductase, N-terminal domain"/>
    <property type="match status" value="1"/>
</dbReference>
<feature type="compositionally biased region" description="Low complexity" evidence="1">
    <location>
        <begin position="132"/>
        <end position="146"/>
    </location>
</feature>
<keyword evidence="3" id="KW-1185">Reference proteome</keyword>
<name>A0ABW3ML41_9PSEU</name>
<comment type="caution">
    <text evidence="2">The sequence shown here is derived from an EMBL/GenBank/DDBJ whole genome shotgun (WGS) entry which is preliminary data.</text>
</comment>